<feature type="domain" description="DH" evidence="2">
    <location>
        <begin position="327"/>
        <end position="502"/>
    </location>
</feature>
<feature type="compositionally biased region" description="Polar residues" evidence="1">
    <location>
        <begin position="1905"/>
        <end position="1915"/>
    </location>
</feature>
<feature type="compositionally biased region" description="Polar residues" evidence="1">
    <location>
        <begin position="868"/>
        <end position="884"/>
    </location>
</feature>
<feature type="compositionally biased region" description="Acidic residues" evidence="1">
    <location>
        <begin position="808"/>
        <end position="817"/>
    </location>
</feature>
<feature type="region of interest" description="Disordered" evidence="1">
    <location>
        <begin position="1627"/>
        <end position="1779"/>
    </location>
</feature>
<feature type="compositionally biased region" description="Basic residues" evidence="1">
    <location>
        <begin position="2022"/>
        <end position="2032"/>
    </location>
</feature>
<dbReference type="SUPFAM" id="SSF50729">
    <property type="entry name" value="PH domain-like"/>
    <property type="match status" value="1"/>
</dbReference>
<name>A0A8H4RQY8_9HELO</name>
<feature type="region of interest" description="Disordered" evidence="1">
    <location>
        <begin position="1519"/>
        <end position="1539"/>
    </location>
</feature>
<dbReference type="GO" id="GO:0035556">
    <property type="term" value="P:intracellular signal transduction"/>
    <property type="evidence" value="ECO:0007669"/>
    <property type="project" value="InterPro"/>
</dbReference>
<dbReference type="InterPro" id="IPR000270">
    <property type="entry name" value="PB1_dom"/>
</dbReference>
<feature type="region of interest" description="Disordered" evidence="1">
    <location>
        <begin position="801"/>
        <end position="1086"/>
    </location>
</feature>
<feature type="compositionally biased region" description="Polar residues" evidence="1">
    <location>
        <begin position="1684"/>
        <end position="1696"/>
    </location>
</feature>
<feature type="region of interest" description="Disordered" evidence="1">
    <location>
        <begin position="687"/>
        <end position="709"/>
    </location>
</feature>
<dbReference type="GO" id="GO:0005737">
    <property type="term" value="C:cytoplasm"/>
    <property type="evidence" value="ECO:0007669"/>
    <property type="project" value="TreeGrafter"/>
</dbReference>
<dbReference type="GO" id="GO:0005634">
    <property type="term" value="C:nucleus"/>
    <property type="evidence" value="ECO:0007669"/>
    <property type="project" value="TreeGrafter"/>
</dbReference>
<protein>
    <recommendedName>
        <fullName evidence="2">DH domain-containing protein</fullName>
    </recommendedName>
</protein>
<comment type="caution">
    <text evidence="3">The sequence shown here is derived from an EMBL/GenBank/DDBJ whole genome shotgun (WGS) entry which is preliminary data.</text>
</comment>
<feature type="region of interest" description="Disordered" evidence="1">
    <location>
        <begin position="1945"/>
        <end position="2055"/>
    </location>
</feature>
<dbReference type="SMART" id="SM00325">
    <property type="entry name" value="RhoGEF"/>
    <property type="match status" value="1"/>
</dbReference>
<feature type="compositionally biased region" description="Basic and acidic residues" evidence="1">
    <location>
        <begin position="1636"/>
        <end position="1645"/>
    </location>
</feature>
<dbReference type="InterPro" id="IPR035899">
    <property type="entry name" value="DBL_dom_sf"/>
</dbReference>
<reference evidence="3 4" key="1">
    <citation type="submission" date="2020-03" db="EMBL/GenBank/DDBJ databases">
        <title>Draft Genome Sequence of Cudoniella acicularis.</title>
        <authorList>
            <person name="Buettner E."/>
            <person name="Kellner H."/>
        </authorList>
    </citation>
    <scope>NUCLEOTIDE SEQUENCE [LARGE SCALE GENOMIC DNA]</scope>
    <source>
        <strain evidence="3 4">DSM 108380</strain>
    </source>
</reference>
<dbReference type="FunFam" id="3.10.20.90:FF:000176">
    <property type="entry name" value="Rho guanyl nucleotide exchange factor"/>
    <property type="match status" value="1"/>
</dbReference>
<dbReference type="Pfam" id="PF00621">
    <property type="entry name" value="RhoGEF"/>
    <property type="match status" value="1"/>
</dbReference>
<gene>
    <name evidence="3" type="ORF">G7Y89_g3637</name>
</gene>
<proteinExistence type="predicted"/>
<dbReference type="GO" id="GO:0030010">
    <property type="term" value="P:establishment of cell polarity"/>
    <property type="evidence" value="ECO:0007669"/>
    <property type="project" value="TreeGrafter"/>
</dbReference>
<accession>A0A8H4RQY8</accession>
<evidence type="ECO:0000259" key="2">
    <source>
        <dbReference type="PROSITE" id="PS50010"/>
    </source>
</evidence>
<feature type="compositionally biased region" description="Low complexity" evidence="1">
    <location>
        <begin position="832"/>
        <end position="847"/>
    </location>
</feature>
<feature type="compositionally biased region" description="Polar residues" evidence="1">
    <location>
        <begin position="1403"/>
        <end position="1412"/>
    </location>
</feature>
<feature type="region of interest" description="Disordered" evidence="1">
    <location>
        <begin position="1904"/>
        <end position="1931"/>
    </location>
</feature>
<dbReference type="InterPro" id="IPR010481">
    <property type="entry name" value="Cdc24/Scd1_N"/>
</dbReference>
<dbReference type="CDD" id="cd00160">
    <property type="entry name" value="RhoGEF"/>
    <property type="match status" value="1"/>
</dbReference>
<dbReference type="Proteomes" id="UP000566819">
    <property type="component" value="Unassembled WGS sequence"/>
</dbReference>
<dbReference type="GO" id="GO:0005085">
    <property type="term" value="F:guanyl-nucleotide exchange factor activity"/>
    <property type="evidence" value="ECO:0007669"/>
    <property type="project" value="InterPro"/>
</dbReference>
<dbReference type="InterPro" id="IPR011993">
    <property type="entry name" value="PH-like_dom_sf"/>
</dbReference>
<feature type="compositionally biased region" description="Low complexity" evidence="1">
    <location>
        <begin position="37"/>
        <end position="81"/>
    </location>
</feature>
<dbReference type="Gene3D" id="2.30.29.30">
    <property type="entry name" value="Pleckstrin-homology domain (PH domain)/Phosphotyrosine-binding domain (PTB)"/>
    <property type="match status" value="1"/>
</dbReference>
<dbReference type="Pfam" id="PF06395">
    <property type="entry name" value="CDC24"/>
    <property type="match status" value="1"/>
</dbReference>
<dbReference type="SUPFAM" id="SSF48065">
    <property type="entry name" value="DBL homology domain (DH-domain)"/>
    <property type="match status" value="1"/>
</dbReference>
<feature type="region of interest" description="Disordered" evidence="1">
    <location>
        <begin position="37"/>
        <end position="92"/>
    </location>
</feature>
<feature type="compositionally biased region" description="Basic and acidic residues" evidence="1">
    <location>
        <begin position="1726"/>
        <end position="1735"/>
    </location>
</feature>
<dbReference type="GO" id="GO:0031106">
    <property type="term" value="P:septin ring organization"/>
    <property type="evidence" value="ECO:0007669"/>
    <property type="project" value="TreeGrafter"/>
</dbReference>
<feature type="compositionally biased region" description="Basic and acidic residues" evidence="1">
    <location>
        <begin position="687"/>
        <end position="708"/>
    </location>
</feature>
<dbReference type="SUPFAM" id="SSF54277">
    <property type="entry name" value="CAD &amp; PB1 domains"/>
    <property type="match status" value="1"/>
</dbReference>
<dbReference type="PANTHER" id="PTHR47339:SF1">
    <property type="entry name" value="CELL DIVISION CONTROL PROTEIN 24"/>
    <property type="match status" value="1"/>
</dbReference>
<feature type="compositionally biased region" description="Polar residues" evidence="1">
    <location>
        <begin position="963"/>
        <end position="988"/>
    </location>
</feature>
<feature type="region of interest" description="Disordered" evidence="1">
    <location>
        <begin position="1318"/>
        <end position="1338"/>
    </location>
</feature>
<feature type="region of interest" description="Disordered" evidence="1">
    <location>
        <begin position="1373"/>
        <end position="1479"/>
    </location>
</feature>
<dbReference type="CDD" id="cd05992">
    <property type="entry name" value="PB1"/>
    <property type="match status" value="1"/>
</dbReference>
<dbReference type="GO" id="GO:0000935">
    <property type="term" value="C:division septum"/>
    <property type="evidence" value="ECO:0007669"/>
    <property type="project" value="TreeGrafter"/>
</dbReference>
<dbReference type="EMBL" id="JAAMPI010000183">
    <property type="protein sequence ID" value="KAF4634460.1"/>
    <property type="molecule type" value="Genomic_DNA"/>
</dbReference>
<dbReference type="Pfam" id="PF15411">
    <property type="entry name" value="PH_10"/>
    <property type="match status" value="1"/>
</dbReference>
<evidence type="ECO:0000313" key="4">
    <source>
        <dbReference type="Proteomes" id="UP000566819"/>
    </source>
</evidence>
<organism evidence="3 4">
    <name type="scientific">Cudoniella acicularis</name>
    <dbReference type="NCBI Taxonomy" id="354080"/>
    <lineage>
        <taxon>Eukaryota</taxon>
        <taxon>Fungi</taxon>
        <taxon>Dikarya</taxon>
        <taxon>Ascomycota</taxon>
        <taxon>Pezizomycotina</taxon>
        <taxon>Leotiomycetes</taxon>
        <taxon>Helotiales</taxon>
        <taxon>Tricladiaceae</taxon>
        <taxon>Cudoniella</taxon>
    </lineage>
</organism>
<dbReference type="GO" id="GO:0043332">
    <property type="term" value="C:mating projection tip"/>
    <property type="evidence" value="ECO:0007669"/>
    <property type="project" value="TreeGrafter"/>
</dbReference>
<keyword evidence="4" id="KW-1185">Reference proteome</keyword>
<dbReference type="InterPro" id="IPR053026">
    <property type="entry name" value="CDC42_GEF"/>
</dbReference>
<feature type="compositionally biased region" description="Basic residues" evidence="1">
    <location>
        <begin position="1426"/>
        <end position="1436"/>
    </location>
</feature>
<sequence>MSTGGVAIGMAQAHGPLSRTNTAPVFTSRSAASALSGLSHTMSHNSSSRSSQMSAPSTTFTSSSTTSLTSMTSSTTMTASMNGGPVTATNNIINQRPDASRSLYQYCISLRQRLAQVPGFDAHLSDLEEEDEGEDMDPVSSLWRCLRKGTPLITIYNSLRPPNPLQIPMDDEKQRPKLPKLAAFKFVEACLTGELHLGAGECFALTDLFGDDTTGFVKVCRTPTAFSPMPSRISASFPPIPLPRPVPLKAPKSECQCTRWVKASNMKSGVMRNINTSFKDFYSHLRAQVTQVINKVLDKAEERGYLIVVETADAVPTATAPGSQRSYRDYVVSELVDTERKYVQDLENLHELKKTIEQKGVIPGDIVHDIFLNINAILDFQRRFLIKIETTNSLPDDKQEWGAPFTNYEESFNIYKPFIANQRKAADIAKREFSKIAMADHPVVVDFNTLDGFLLKPMQRLVKYPLLLKDLRDKTNATDEVKADLTAGIEAANRVLMEANEAVDQELRREARVDLEARVEDWKNHQIDHFGDLLLYGHFPVVTGKSDGQKEVRPQSISNVRKFSSIRLFKDTLGSKRKARESKVRQSEVLQSNRYSDDSQWEIVSHTDASDESNDENQSDNDEIEDQIFNDMIFYHKTGQNPDTGIPFFMKQYANELGPCPQLQQYTIYLFERILLCCKEVNPNKSKDKLMGAQKDKKDKNRNKEPNKNAKLQLKGRIFMTNVTDVLSSAKPSSYTVQIFWKGDPGVENFIIRFSNEESMKKWYAGVDGQRKAHANLVQTGASPEGAPTDFAWMRDQTASMANPYAQQEEEDEEDEYNVPNPMYSQGMPRNGSSSSLRSRSTTGESGQSLAGIARAPPPRFPMGLSNPPLSVQTQQMPSPSQRIGDSYFSPVAESPASSRTSTASQSMYPFPRQGTPQGTWEEHNRYTAPAMPRAPSRGSQTPIDAYGMNGRTPQRPSLPAMASNSSQTSVAQQRSRSYSTPDINAQNGIRRLPNGATSGPVPAVPGIPAHLHPAYDAGIPRSQNNSPNGLPMRANTQSPGVQRDRLTQQSQYPNGPQYSRGNPPQMPLTSDNRTMSPPLGSAMSGDSDIALPTQLKVKVNCDGNYVTLVVAFNITYQSLIDRIDAKVGRFSNNAIARGTMRLRYRDEDGDFVTIESDDDIQIAFQEWREAQKAQHGFASVWFGRRTRSLGRGGRRIGASVVDPLGGIVGRRGEASAASNSSRLRSSKALLDTLNDLFLLLSPYHGSACATPIPMDGLGNIADNPLSSSNWEVYKDSFAPLPPRRRIKAWERAPVAAHAPRLQGQKIWKKIGVRSHNNKENDETAQMELEKGGLGSRKRPRVLGAKENIGNAHWLDAGEGDLVEDTNEKPRILTAAKETNTLQAISRKRKNTDRVATPRKSSRISALNQDSGPSPKKHPETPEKPFRRRKSLRQSTRRLTIVPSDIDSTNMQPLKKKPEIPPPDMSPEKSENITPEISLEETWAIPKAVDPVIDDIEQAATEEISNSYSTELILKTLPAASPSEMVQPLDDEESESERTQEFTVADSLPVQDGRHLSVVDSSEIVDSSSNVTTNLVSLDDEGASEQDGVSSQILQSWVENVTDPILEANQGDENPAHEGEFLIHDVPEDISSSIEDSSRWVETPKPRRRMGQRRGVRRSIRTCSSSSHNEDNTPNEVAVPEPTTPGSVNVALSFTSPVVDDVSPSENEADPVLELTNPTSNIPGVNEERPCDDSLARACQAETPSPMRRTEKTVGSDEAQLESEESVPNAEPTEASGDIPENAEIQPISKQEATETLLVVAPNEIESEVIAGKASNRNAMGEGATDQTSYLAPSLEGNLTSLIGSQEQTVHHSSPLPLSVATTVYEAHSNETTPETLEVLEPISMPLPIIESLIQARTDAYDTSFDVSNPTSTTGESEEKASPNKSLPTYDDETDMLRSFLSRVKADKAAKAETTGSKRKRSLPHSPLQLPLGEVLGAADSPSSPKAKDEFDVSLPSASPSKRRKRNVPPPEDEDITEPRSIRRSGRTRLPIKKPLAAPSLIPFRRIGQEGDNTINLRRNEEKELAALTRVNTRKNKGGALCPADVLAKKGEEKDDPASRQRHLKEIFDEKTQKKKQTKKGKSVVWAEELAHFQSADGKKVELEKDAKDPRINEKQIEKLKPIEDKKSSIPRVGMKSKIARGVAANGTPVRVRKAK</sequence>
<dbReference type="Pfam" id="PF00564">
    <property type="entry name" value="PB1"/>
    <property type="match status" value="1"/>
</dbReference>
<dbReference type="PROSITE" id="PS00741">
    <property type="entry name" value="DH_1"/>
    <property type="match status" value="1"/>
</dbReference>
<dbReference type="PROSITE" id="PS50010">
    <property type="entry name" value="DH_2"/>
    <property type="match status" value="1"/>
</dbReference>
<evidence type="ECO:0000256" key="1">
    <source>
        <dbReference type="SAM" id="MobiDB-lite"/>
    </source>
</evidence>
<feature type="compositionally biased region" description="Polar residues" evidence="1">
    <location>
        <begin position="1662"/>
        <end position="1675"/>
    </location>
</feature>
<evidence type="ECO:0000313" key="3">
    <source>
        <dbReference type="EMBL" id="KAF4634460.1"/>
    </source>
</evidence>
<dbReference type="OrthoDB" id="1594986at2759"/>
<dbReference type="PANTHER" id="PTHR47339">
    <property type="entry name" value="CELL DIVISION CONTROL PROTEIN 24"/>
    <property type="match status" value="1"/>
</dbReference>
<dbReference type="InterPro" id="IPR001331">
    <property type="entry name" value="GDS_CDC24_CS"/>
</dbReference>
<dbReference type="CDD" id="cd13246">
    <property type="entry name" value="PH_Scd1"/>
    <property type="match status" value="1"/>
</dbReference>
<feature type="compositionally biased region" description="Basic residues" evidence="1">
    <location>
        <begin position="1646"/>
        <end position="1660"/>
    </location>
</feature>
<feature type="compositionally biased region" description="Polar residues" evidence="1">
    <location>
        <begin position="896"/>
        <end position="908"/>
    </location>
</feature>
<dbReference type="InterPro" id="IPR000219">
    <property type="entry name" value="DH_dom"/>
</dbReference>
<dbReference type="Gene3D" id="1.20.900.10">
    <property type="entry name" value="Dbl homology (DH) domain"/>
    <property type="match status" value="1"/>
</dbReference>
<feature type="compositionally biased region" description="Polar residues" evidence="1">
    <location>
        <begin position="1022"/>
        <end position="1041"/>
    </location>
</feature>
<dbReference type="Gene3D" id="3.10.20.90">
    <property type="entry name" value="Phosphatidylinositol 3-kinase Catalytic Subunit, Chain A, domain 1"/>
    <property type="match status" value="1"/>
</dbReference>
<dbReference type="InterPro" id="IPR033511">
    <property type="entry name" value="Cdc24/Scd1_PH_dom"/>
</dbReference>
<feature type="compositionally biased region" description="Polar residues" evidence="1">
    <location>
        <begin position="1048"/>
        <end position="1076"/>
    </location>
</feature>